<proteinExistence type="predicted"/>
<dbReference type="RefSeq" id="WP_344711511.1">
    <property type="nucleotide sequence ID" value="NZ_BAAAWH010000001.1"/>
</dbReference>
<protein>
    <submittedName>
        <fullName evidence="2">DUF4192 family protein</fullName>
    </submittedName>
</protein>
<feature type="region of interest" description="Disordered" evidence="1">
    <location>
        <begin position="191"/>
        <end position="219"/>
    </location>
</feature>
<evidence type="ECO:0000313" key="2">
    <source>
        <dbReference type="EMBL" id="MFB9644712.1"/>
    </source>
</evidence>
<comment type="caution">
    <text evidence="2">The sequence shown here is derived from an EMBL/GenBank/DDBJ whole genome shotgun (WGS) entry which is preliminary data.</text>
</comment>
<dbReference type="Proteomes" id="UP001589611">
    <property type="component" value="Unassembled WGS sequence"/>
</dbReference>
<evidence type="ECO:0000313" key="3">
    <source>
        <dbReference type="Proteomes" id="UP001589611"/>
    </source>
</evidence>
<dbReference type="InterPro" id="IPR025447">
    <property type="entry name" value="DUF4192"/>
</dbReference>
<sequence>MTTTVKAANAAQFLSLVPKMLGYRPTRSLVLVPFTGARSVGAMRFDLPETADIDELDRFAATLIGMVCRLPEADAVACIAYTDAVFGADGMPHRELIAALERRADACGIRVTDALCVAADGWGSVFDPSCPPSGHPLLELGSEPAGAGHLAVADGDQAAGAELPRVHLDESERTARALASLEDAVRLLCGPDSGARPSDTRTSGDQPTDAAASVAESAGQRRVDPRALAAVCTLDDLPTLFEDALGWDAESLAPFDAAALVWCLGRPALRDIALVQWCGGMAAGDEALEAQLRWEAGEEYPTHLAMKMWGEGERPDPDRLEAALTLSRRIAAAAPRAERAGPLAACAWLAWALGRSTHADRYATRACEIEPEHGLAEIVRSFVHAGHLPDWAFRRG</sequence>
<reference evidence="2 3" key="1">
    <citation type="submission" date="2024-09" db="EMBL/GenBank/DDBJ databases">
        <authorList>
            <person name="Sun Q."/>
            <person name="Mori K."/>
        </authorList>
    </citation>
    <scope>NUCLEOTIDE SEQUENCE [LARGE SCALE GENOMIC DNA]</scope>
    <source>
        <strain evidence="2 3">JCM 1342</strain>
    </source>
</reference>
<keyword evidence="3" id="KW-1185">Reference proteome</keyword>
<evidence type="ECO:0000256" key="1">
    <source>
        <dbReference type="SAM" id="MobiDB-lite"/>
    </source>
</evidence>
<accession>A0ABV5SWI0</accession>
<organism evidence="2 3">
    <name type="scientific">Microbacterium terregens</name>
    <dbReference type="NCBI Taxonomy" id="69363"/>
    <lineage>
        <taxon>Bacteria</taxon>
        <taxon>Bacillati</taxon>
        <taxon>Actinomycetota</taxon>
        <taxon>Actinomycetes</taxon>
        <taxon>Micrococcales</taxon>
        <taxon>Microbacteriaceae</taxon>
        <taxon>Microbacterium</taxon>
    </lineage>
</organism>
<gene>
    <name evidence="2" type="ORF">ACFFPJ_02750</name>
</gene>
<dbReference type="Pfam" id="PF13830">
    <property type="entry name" value="DUF4192"/>
    <property type="match status" value="1"/>
</dbReference>
<name>A0ABV5SWI0_9MICO</name>
<dbReference type="EMBL" id="JBHMBE010000001">
    <property type="protein sequence ID" value="MFB9644712.1"/>
    <property type="molecule type" value="Genomic_DNA"/>
</dbReference>